<evidence type="ECO:0000313" key="8">
    <source>
        <dbReference type="EMBL" id="MBA4602171.1"/>
    </source>
</evidence>
<dbReference type="PANTHER" id="PTHR33705">
    <property type="entry name" value="PHOSPHOCARRIER PROTEIN HPR"/>
    <property type="match status" value="1"/>
</dbReference>
<comment type="subcellular location">
    <subcellularLocation>
        <location evidence="2">Cytoplasm</location>
    </subcellularLocation>
</comment>
<keyword evidence="9" id="KW-1185">Reference proteome</keyword>
<dbReference type="InterPro" id="IPR050399">
    <property type="entry name" value="HPr"/>
</dbReference>
<dbReference type="RefSeq" id="WP_181739408.1">
    <property type="nucleotide sequence ID" value="NZ_JACEOL010000025.1"/>
</dbReference>
<dbReference type="InterPro" id="IPR000032">
    <property type="entry name" value="HPr-like"/>
</dbReference>
<dbReference type="InterPro" id="IPR035895">
    <property type="entry name" value="HPr-like_sf"/>
</dbReference>
<keyword evidence="5" id="KW-0813">Transport</keyword>
<dbReference type="PROSITE" id="PS00369">
    <property type="entry name" value="PTS_HPR_HIS"/>
    <property type="match status" value="1"/>
</dbReference>
<dbReference type="Proteomes" id="UP000538292">
    <property type="component" value="Unassembled WGS sequence"/>
</dbReference>
<reference evidence="8 9" key="1">
    <citation type="submission" date="2020-07" db="EMBL/GenBank/DDBJ databases">
        <title>Thermoactinomyces phylogeny.</title>
        <authorList>
            <person name="Dunlap C."/>
        </authorList>
    </citation>
    <scope>NUCLEOTIDE SEQUENCE [LARGE SCALE GENOMIC DNA]</scope>
    <source>
        <strain evidence="8 9">AMNI-1</strain>
    </source>
</reference>
<dbReference type="Gene3D" id="3.30.1340.10">
    <property type="entry name" value="HPr-like"/>
    <property type="match status" value="1"/>
</dbReference>
<evidence type="ECO:0000256" key="5">
    <source>
        <dbReference type="ARBA" id="ARBA00022597"/>
    </source>
</evidence>
<dbReference type="InterPro" id="IPR002114">
    <property type="entry name" value="PTS_HPr_Ser_P_site"/>
</dbReference>
<evidence type="ECO:0000256" key="4">
    <source>
        <dbReference type="ARBA" id="ARBA00022490"/>
    </source>
</evidence>
<dbReference type="AlphaFoldDB" id="A0A7W1XS74"/>
<dbReference type="PRINTS" id="PR00107">
    <property type="entry name" value="PHOSPHOCPHPR"/>
</dbReference>
<keyword evidence="6" id="KW-0598">Phosphotransferase system</keyword>
<gene>
    <name evidence="8" type="ORF">H2C83_07550</name>
</gene>
<dbReference type="Pfam" id="PF00381">
    <property type="entry name" value="PTS-HPr"/>
    <property type="match status" value="1"/>
</dbReference>
<dbReference type="SUPFAM" id="SSF55594">
    <property type="entry name" value="HPr-like"/>
    <property type="match status" value="1"/>
</dbReference>
<evidence type="ECO:0000256" key="1">
    <source>
        <dbReference type="ARBA" id="ARBA00003681"/>
    </source>
</evidence>
<feature type="domain" description="HPr" evidence="7">
    <location>
        <begin position="1"/>
        <end position="86"/>
    </location>
</feature>
<evidence type="ECO:0000256" key="2">
    <source>
        <dbReference type="ARBA" id="ARBA00004496"/>
    </source>
</evidence>
<comment type="caution">
    <text evidence="8">The sequence shown here is derived from an EMBL/GenBank/DDBJ whole genome shotgun (WGS) entry which is preliminary data.</text>
</comment>
<dbReference type="GO" id="GO:0005737">
    <property type="term" value="C:cytoplasm"/>
    <property type="evidence" value="ECO:0007669"/>
    <property type="project" value="UniProtKB-SubCell"/>
</dbReference>
<keyword evidence="5" id="KW-0762">Sugar transport</keyword>
<evidence type="ECO:0000256" key="6">
    <source>
        <dbReference type="ARBA" id="ARBA00022683"/>
    </source>
</evidence>
<protein>
    <recommendedName>
        <fullName evidence="3">Phosphocarrier protein HPr</fullName>
    </recommendedName>
</protein>
<proteinExistence type="predicted"/>
<name>A0A7W1XS74_9BACL</name>
<dbReference type="PROSITE" id="PS51350">
    <property type="entry name" value="PTS_HPR_DOM"/>
    <property type="match status" value="1"/>
</dbReference>
<comment type="function">
    <text evidence="1">General (non sugar-specific) component of the phosphoenolpyruvate-dependent sugar phosphotransferase system (sugar PTS). This major carbohydrate active-transport system catalyzes the phosphorylation of incoming sugar substrates concomitantly with their translocation across the cell membrane. The phosphoryl group from phosphoenolpyruvate (PEP) is transferred to the phosphoryl carrier protein HPr by enzyme I. Phospho-HPr then transfers it to the PTS EIIA domain.</text>
</comment>
<organism evidence="8 9">
    <name type="scientific">Thermoactinomyces mirandus</name>
    <dbReference type="NCBI Taxonomy" id="2756294"/>
    <lineage>
        <taxon>Bacteria</taxon>
        <taxon>Bacillati</taxon>
        <taxon>Bacillota</taxon>
        <taxon>Bacilli</taxon>
        <taxon>Bacillales</taxon>
        <taxon>Thermoactinomycetaceae</taxon>
        <taxon>Thermoactinomyces</taxon>
    </lineage>
</organism>
<dbReference type="PROSITE" id="PS00589">
    <property type="entry name" value="PTS_HPR_SER"/>
    <property type="match status" value="1"/>
</dbReference>
<dbReference type="EMBL" id="JACEOL010000025">
    <property type="protein sequence ID" value="MBA4602171.1"/>
    <property type="molecule type" value="Genomic_DNA"/>
</dbReference>
<evidence type="ECO:0000259" key="7">
    <source>
        <dbReference type="PROSITE" id="PS51350"/>
    </source>
</evidence>
<dbReference type="NCBIfam" id="TIGR01003">
    <property type="entry name" value="PTS_HPr_family"/>
    <property type="match status" value="1"/>
</dbReference>
<keyword evidence="4" id="KW-0963">Cytoplasm</keyword>
<dbReference type="GO" id="GO:0009401">
    <property type="term" value="P:phosphoenolpyruvate-dependent sugar phosphotransferase system"/>
    <property type="evidence" value="ECO:0007669"/>
    <property type="project" value="UniProtKB-KW"/>
</dbReference>
<sequence length="86" mass="9272">MAKKKVTISNPSGLHARPAALLVKEAGKFKSTVKLVKNEKEVDAKSLLGVMSLAAKQNDEIIVRAEGEDAEEAVSHLTTFIEQLKA</sequence>
<dbReference type="PANTHER" id="PTHR33705:SF2">
    <property type="entry name" value="PHOSPHOCARRIER PROTEIN NPR"/>
    <property type="match status" value="1"/>
</dbReference>
<evidence type="ECO:0000313" key="9">
    <source>
        <dbReference type="Proteomes" id="UP000538292"/>
    </source>
</evidence>
<dbReference type="InterPro" id="IPR001020">
    <property type="entry name" value="PTS_HPr_His_P_site"/>
</dbReference>
<evidence type="ECO:0000256" key="3">
    <source>
        <dbReference type="ARBA" id="ARBA00020422"/>
    </source>
</evidence>
<accession>A0A7W1XS74</accession>
<dbReference type="CDD" id="cd00367">
    <property type="entry name" value="PTS-HPr_like"/>
    <property type="match status" value="1"/>
</dbReference>